<proteinExistence type="predicted"/>
<dbReference type="Proteomes" id="UP001638806">
    <property type="component" value="Unassembled WGS sequence"/>
</dbReference>
<evidence type="ECO:0000313" key="2">
    <source>
        <dbReference type="Proteomes" id="UP001638806"/>
    </source>
</evidence>
<gene>
    <name evidence="1" type="ORF">ACCO45_010797</name>
</gene>
<sequence length="285" mass="32376">MTWTGFLTRETAKLGVGPHTDAAGEFLLGYKSYVKVDARYWGSSQSKGRRYFGWLESRFVMLLVDLDRKVPALRARIWPERFADKASSTSAATERDGCYLIGLEWRDSGAADKSKEESRDARRLLETALRGFEARMQGDDKYYDKSCCWLLVSEAHGKDNRPASALMIRGAPAGNASEVKMPDPQQSVSKPNSRGKLRSASDVMHRLRWDAAIDAGDYMVGYEDRFTGAREKPLVQWKSEQTDEEFIPQHRILYFRCRSTGDIVWERRTRTDHVFGSGTSLHEGT</sequence>
<accession>A0ACC4DG17</accession>
<dbReference type="EMBL" id="JBGNUJ010000010">
    <property type="protein sequence ID" value="KAL3955234.1"/>
    <property type="molecule type" value="Genomic_DNA"/>
</dbReference>
<reference evidence="1" key="1">
    <citation type="submission" date="2024-12" db="EMBL/GenBank/DDBJ databases">
        <title>Comparative genomics and development of molecular markers within Purpureocillium lilacinum and among Purpureocillium species.</title>
        <authorList>
            <person name="Yeh Z.-Y."/>
            <person name="Ni N.-T."/>
            <person name="Lo P.-H."/>
            <person name="Mushyakhwo K."/>
            <person name="Lin C.-F."/>
            <person name="Nai Y.-S."/>
        </authorList>
    </citation>
    <scope>NUCLEOTIDE SEQUENCE</scope>
    <source>
        <strain evidence="1">NCHU-NPUST-175</strain>
    </source>
</reference>
<comment type="caution">
    <text evidence="1">The sequence shown here is derived from an EMBL/GenBank/DDBJ whole genome shotgun (WGS) entry which is preliminary data.</text>
</comment>
<name>A0ACC4DG17_PURLI</name>
<protein>
    <submittedName>
        <fullName evidence="1">Uncharacterized protein</fullName>
    </submittedName>
</protein>
<evidence type="ECO:0000313" key="1">
    <source>
        <dbReference type="EMBL" id="KAL3955234.1"/>
    </source>
</evidence>
<organism evidence="1 2">
    <name type="scientific">Purpureocillium lilacinum</name>
    <name type="common">Paecilomyces lilacinus</name>
    <dbReference type="NCBI Taxonomy" id="33203"/>
    <lineage>
        <taxon>Eukaryota</taxon>
        <taxon>Fungi</taxon>
        <taxon>Dikarya</taxon>
        <taxon>Ascomycota</taxon>
        <taxon>Pezizomycotina</taxon>
        <taxon>Sordariomycetes</taxon>
        <taxon>Hypocreomycetidae</taxon>
        <taxon>Hypocreales</taxon>
        <taxon>Ophiocordycipitaceae</taxon>
        <taxon>Purpureocillium</taxon>
    </lineage>
</organism>
<keyword evidence="2" id="KW-1185">Reference proteome</keyword>